<keyword evidence="6" id="KW-0406">Ion transport</keyword>
<sequence length="469" mass="51843">MKVLIAGIGKLGFRVAQSLVDEGMEVIIVDKNEQVVENATNTLDVMSVNGNALDLMLLKELGIEQCDIVIATTRSDEANVILCTIAKKMGCGMSIARVRNPEYHKHLNYLGEELNIDLIVNPDYESALAIEKYLLKKYLLMSDDFAGGKVKLVEFNIGENKHFVGKKLMELEGFENLLITTIARDGKTIIPNGQTVLEENDVILLVGDSKTIEFFDKEHSDVVRLRAVQKVMIVGGGKIGYYLGKLLVDSGIEITIVEVDMDRCLFLKEKLPEATIINGDGTDMNLLEEEMIHTFDGFVAATGIDEANLLISLVAKQVGVYKTVAKISRSNYNSIIDKLYIDAVFNTNYITAGRILRVIRGSGSLSVNLMLSGDAEFTELVLKEGVLALNKQVQDLNLKKGVLIVSVVRDNEVIIPKGDTVLKAGDHVIIFWAHDMLDEMNRVFKTVRQKNGLFSSKHKYIEDDGGGSL</sequence>
<organism evidence="9 10">
    <name type="scientific">Anaerosphaera multitolerans</name>
    <dbReference type="NCBI Taxonomy" id="2487351"/>
    <lineage>
        <taxon>Bacteria</taxon>
        <taxon>Bacillati</taxon>
        <taxon>Bacillota</taxon>
        <taxon>Tissierellia</taxon>
        <taxon>Tissierellales</taxon>
        <taxon>Peptoniphilaceae</taxon>
        <taxon>Anaerosphaera</taxon>
    </lineage>
</organism>
<feature type="domain" description="RCK N-terminal" evidence="7">
    <location>
        <begin position="1"/>
        <end position="120"/>
    </location>
</feature>
<dbReference type="InterPro" id="IPR006036">
    <property type="entry name" value="K_uptake_TrkA"/>
</dbReference>
<dbReference type="SUPFAM" id="SSF51735">
    <property type="entry name" value="NAD(P)-binding Rossmann-fold domains"/>
    <property type="match status" value="2"/>
</dbReference>
<proteinExistence type="predicted"/>
<dbReference type="Proteomes" id="UP000288812">
    <property type="component" value="Unassembled WGS sequence"/>
</dbReference>
<evidence type="ECO:0000256" key="3">
    <source>
        <dbReference type="ARBA" id="ARBA00022538"/>
    </source>
</evidence>
<protein>
    <recommendedName>
        <fullName evidence="1">Trk system potassium uptake protein TrkA</fullName>
    </recommendedName>
</protein>
<dbReference type="PROSITE" id="PS51201">
    <property type="entry name" value="RCK_N"/>
    <property type="match status" value="2"/>
</dbReference>
<dbReference type="InterPro" id="IPR036291">
    <property type="entry name" value="NAD(P)-bd_dom_sf"/>
</dbReference>
<comment type="caution">
    <text evidence="9">The sequence shown here is derived from an EMBL/GenBank/DDBJ whole genome shotgun (WGS) entry which is preliminary data.</text>
</comment>
<dbReference type="NCBIfam" id="NF007039">
    <property type="entry name" value="PRK09496.3-2"/>
    <property type="match status" value="1"/>
</dbReference>
<keyword evidence="2" id="KW-0813">Transport</keyword>
<dbReference type="GO" id="GO:0015079">
    <property type="term" value="F:potassium ion transmembrane transporter activity"/>
    <property type="evidence" value="ECO:0007669"/>
    <property type="project" value="InterPro"/>
</dbReference>
<dbReference type="GO" id="GO:0005886">
    <property type="term" value="C:plasma membrane"/>
    <property type="evidence" value="ECO:0007669"/>
    <property type="project" value="InterPro"/>
</dbReference>
<dbReference type="PANTHER" id="PTHR43833">
    <property type="entry name" value="POTASSIUM CHANNEL PROTEIN 2-RELATED-RELATED"/>
    <property type="match status" value="1"/>
</dbReference>
<evidence type="ECO:0000256" key="5">
    <source>
        <dbReference type="ARBA" id="ARBA00023027"/>
    </source>
</evidence>
<name>A0A437S5D3_9FIRM</name>
<dbReference type="InterPro" id="IPR003148">
    <property type="entry name" value="RCK_N"/>
</dbReference>
<feature type="domain" description="RCK N-terminal" evidence="7">
    <location>
        <begin position="228"/>
        <end position="345"/>
    </location>
</feature>
<dbReference type="Pfam" id="PF02080">
    <property type="entry name" value="TrkA_C"/>
    <property type="match status" value="2"/>
</dbReference>
<dbReference type="Gene3D" id="3.30.70.1450">
    <property type="entry name" value="Regulator of K+ conductance, C-terminal domain"/>
    <property type="match status" value="2"/>
</dbReference>
<keyword evidence="3" id="KW-0633">Potassium transport</keyword>
<evidence type="ECO:0000256" key="6">
    <source>
        <dbReference type="ARBA" id="ARBA00023065"/>
    </source>
</evidence>
<evidence type="ECO:0000313" key="10">
    <source>
        <dbReference type="Proteomes" id="UP000288812"/>
    </source>
</evidence>
<dbReference type="EMBL" id="RLIH01000013">
    <property type="protein sequence ID" value="RVU54220.1"/>
    <property type="molecule type" value="Genomic_DNA"/>
</dbReference>
<feature type="domain" description="RCK C-terminal" evidence="8">
    <location>
        <begin position="140"/>
        <end position="221"/>
    </location>
</feature>
<dbReference type="InterPro" id="IPR006037">
    <property type="entry name" value="RCK_C"/>
</dbReference>
<feature type="domain" description="RCK C-terminal" evidence="8">
    <location>
        <begin position="365"/>
        <end position="446"/>
    </location>
</feature>
<keyword evidence="4" id="KW-0630">Potassium</keyword>
<keyword evidence="10" id="KW-1185">Reference proteome</keyword>
<dbReference type="OrthoDB" id="9775180at2"/>
<keyword evidence="5" id="KW-0520">NAD</keyword>
<evidence type="ECO:0000256" key="1">
    <source>
        <dbReference type="ARBA" id="ARBA00017378"/>
    </source>
</evidence>
<dbReference type="AlphaFoldDB" id="A0A437S5D3"/>
<dbReference type="InterPro" id="IPR050721">
    <property type="entry name" value="Trk_Ktr_HKT_K-transport"/>
</dbReference>
<reference evidence="9 10" key="1">
    <citation type="submission" date="2018-11" db="EMBL/GenBank/DDBJ databases">
        <title>Genome sequencing and assembly of Anaerosphaera sp. nov., GS7-6-2.</title>
        <authorList>
            <person name="Rettenmaier R."/>
            <person name="Liebl W."/>
            <person name="Zverlov V."/>
        </authorList>
    </citation>
    <scope>NUCLEOTIDE SEQUENCE [LARGE SCALE GENOMIC DNA]</scope>
    <source>
        <strain evidence="9 10">GS7-6-2</strain>
    </source>
</reference>
<dbReference type="InterPro" id="IPR036721">
    <property type="entry name" value="RCK_C_sf"/>
</dbReference>
<gene>
    <name evidence="9" type="primary">trkA</name>
    <name evidence="9" type="ORF">EF514_08550</name>
</gene>
<dbReference type="PRINTS" id="PR00335">
    <property type="entry name" value="KUPTAKETRKA"/>
</dbReference>
<accession>A0A437S5D3</accession>
<evidence type="ECO:0000313" key="9">
    <source>
        <dbReference type="EMBL" id="RVU54220.1"/>
    </source>
</evidence>
<dbReference type="RefSeq" id="WP_127725019.1">
    <property type="nucleotide sequence ID" value="NZ_RLIH01000013.1"/>
</dbReference>
<dbReference type="PROSITE" id="PS51202">
    <property type="entry name" value="RCK_C"/>
    <property type="match status" value="2"/>
</dbReference>
<dbReference type="SUPFAM" id="SSF116726">
    <property type="entry name" value="TrkA C-terminal domain-like"/>
    <property type="match status" value="2"/>
</dbReference>
<dbReference type="PANTHER" id="PTHR43833:SF5">
    <property type="entry name" value="TRK SYSTEM POTASSIUM UPTAKE PROTEIN TRKA"/>
    <property type="match status" value="1"/>
</dbReference>
<evidence type="ECO:0000256" key="4">
    <source>
        <dbReference type="ARBA" id="ARBA00022958"/>
    </source>
</evidence>
<evidence type="ECO:0000256" key="2">
    <source>
        <dbReference type="ARBA" id="ARBA00022448"/>
    </source>
</evidence>
<dbReference type="NCBIfam" id="NF007041">
    <property type="entry name" value="PRK09496.3-4"/>
    <property type="match status" value="1"/>
</dbReference>
<dbReference type="Gene3D" id="3.40.50.720">
    <property type="entry name" value="NAD(P)-binding Rossmann-like Domain"/>
    <property type="match status" value="2"/>
</dbReference>
<evidence type="ECO:0000259" key="8">
    <source>
        <dbReference type="PROSITE" id="PS51202"/>
    </source>
</evidence>
<evidence type="ECO:0000259" key="7">
    <source>
        <dbReference type="PROSITE" id="PS51201"/>
    </source>
</evidence>
<dbReference type="Pfam" id="PF02254">
    <property type="entry name" value="TrkA_N"/>
    <property type="match status" value="2"/>
</dbReference>